<reference evidence="3" key="1">
    <citation type="journal article" date="2019" name="Int. J. Syst. Evol. Microbiol.">
        <title>The Global Catalogue of Microorganisms (GCM) 10K type strain sequencing project: providing services to taxonomists for standard genome sequencing and annotation.</title>
        <authorList>
            <consortium name="The Broad Institute Genomics Platform"/>
            <consortium name="The Broad Institute Genome Sequencing Center for Infectious Disease"/>
            <person name="Wu L."/>
            <person name="Ma J."/>
        </authorList>
    </citation>
    <scope>NUCLEOTIDE SEQUENCE [LARGE SCALE GENOMIC DNA]</scope>
    <source>
        <strain evidence="3">CGMCC 1.12769</strain>
    </source>
</reference>
<keyword evidence="1" id="KW-0732">Signal</keyword>
<dbReference type="RefSeq" id="WP_188541651.1">
    <property type="nucleotide sequence ID" value="NZ_BMFT01000003.1"/>
</dbReference>
<name>A0ABQ1YQ27_9BACL</name>
<feature type="signal peptide" evidence="1">
    <location>
        <begin position="1"/>
        <end position="34"/>
    </location>
</feature>
<feature type="chain" id="PRO_5045314781" evidence="1">
    <location>
        <begin position="35"/>
        <end position="161"/>
    </location>
</feature>
<protein>
    <submittedName>
        <fullName evidence="2">Uncharacterized protein</fullName>
    </submittedName>
</protein>
<gene>
    <name evidence="2" type="ORF">GCM10008013_40090</name>
</gene>
<proteinExistence type="predicted"/>
<organism evidence="2 3">
    <name type="scientific">Paenibacillus segetis</name>
    <dbReference type="NCBI Taxonomy" id="1325360"/>
    <lineage>
        <taxon>Bacteria</taxon>
        <taxon>Bacillati</taxon>
        <taxon>Bacillota</taxon>
        <taxon>Bacilli</taxon>
        <taxon>Bacillales</taxon>
        <taxon>Paenibacillaceae</taxon>
        <taxon>Paenibacillus</taxon>
    </lineage>
</organism>
<evidence type="ECO:0000313" key="3">
    <source>
        <dbReference type="Proteomes" id="UP000659344"/>
    </source>
</evidence>
<dbReference type="EMBL" id="BMFT01000003">
    <property type="protein sequence ID" value="GGH34397.1"/>
    <property type="molecule type" value="Genomic_DNA"/>
</dbReference>
<sequence length="161" mass="17137">MSKKFRLKSLLLIGFSVAIGLVSPLLGAAPKANAAVMHTSPPPIEISPYSMFDPNFVSLDYGAASISDKGAGKISISGETNAKKTVSTIGVKVVVQRWTGTAWVDYYTGNSATKSNNSYILTSEEKTVSTGYYYRTVSTHWTINGGVREEGTKTSSSIAVS</sequence>
<dbReference type="Proteomes" id="UP000659344">
    <property type="component" value="Unassembled WGS sequence"/>
</dbReference>
<comment type="caution">
    <text evidence="2">The sequence shown here is derived from an EMBL/GenBank/DDBJ whole genome shotgun (WGS) entry which is preliminary data.</text>
</comment>
<accession>A0ABQ1YQ27</accession>
<evidence type="ECO:0000313" key="2">
    <source>
        <dbReference type="EMBL" id="GGH34397.1"/>
    </source>
</evidence>
<evidence type="ECO:0000256" key="1">
    <source>
        <dbReference type="SAM" id="SignalP"/>
    </source>
</evidence>
<keyword evidence="3" id="KW-1185">Reference proteome</keyword>